<name>U4LCM5_PYROM</name>
<dbReference type="AlphaFoldDB" id="U4LCM5"/>
<evidence type="ECO:0000313" key="1">
    <source>
        <dbReference type="EMBL" id="CCX29829.1"/>
    </source>
</evidence>
<organism evidence="1 2">
    <name type="scientific">Pyronema omphalodes (strain CBS 100304)</name>
    <name type="common">Pyronema confluens</name>
    <dbReference type="NCBI Taxonomy" id="1076935"/>
    <lineage>
        <taxon>Eukaryota</taxon>
        <taxon>Fungi</taxon>
        <taxon>Dikarya</taxon>
        <taxon>Ascomycota</taxon>
        <taxon>Pezizomycotina</taxon>
        <taxon>Pezizomycetes</taxon>
        <taxon>Pezizales</taxon>
        <taxon>Pyronemataceae</taxon>
        <taxon>Pyronema</taxon>
    </lineage>
</organism>
<proteinExistence type="predicted"/>
<dbReference type="Proteomes" id="UP000018144">
    <property type="component" value="Unassembled WGS sequence"/>
</dbReference>
<sequence length="23" mass="2618">MNTSDYVGCITLLCDSSRHLLLY</sequence>
<reference evidence="1 2" key="1">
    <citation type="journal article" date="2013" name="PLoS Genet.">
        <title>The genome and development-dependent transcriptomes of Pyronema confluens: a window into fungal evolution.</title>
        <authorList>
            <person name="Traeger S."/>
            <person name="Altegoer F."/>
            <person name="Freitag M."/>
            <person name="Gabaldon T."/>
            <person name="Kempken F."/>
            <person name="Kumar A."/>
            <person name="Marcet-Houben M."/>
            <person name="Poggeler S."/>
            <person name="Stajich J.E."/>
            <person name="Nowrousian M."/>
        </authorList>
    </citation>
    <scope>NUCLEOTIDE SEQUENCE [LARGE SCALE GENOMIC DNA]</scope>
    <source>
        <strain evidence="2">CBS 100304</strain>
        <tissue evidence="1">Vegetative mycelium</tissue>
    </source>
</reference>
<dbReference type="EMBL" id="HF935391">
    <property type="protein sequence ID" value="CCX29829.1"/>
    <property type="molecule type" value="Genomic_DNA"/>
</dbReference>
<gene>
    <name evidence="1" type="ORF">PCON_07626</name>
</gene>
<accession>U4LCM5</accession>
<protein>
    <submittedName>
        <fullName evidence="1">Uncharacterized protein</fullName>
    </submittedName>
</protein>
<evidence type="ECO:0000313" key="2">
    <source>
        <dbReference type="Proteomes" id="UP000018144"/>
    </source>
</evidence>
<keyword evidence="2" id="KW-1185">Reference proteome</keyword>